<dbReference type="Proteomes" id="UP001209878">
    <property type="component" value="Unassembled WGS sequence"/>
</dbReference>
<dbReference type="EMBL" id="JAODUO010000927">
    <property type="protein sequence ID" value="KAK2172803.1"/>
    <property type="molecule type" value="Genomic_DNA"/>
</dbReference>
<dbReference type="PROSITE" id="PS01248">
    <property type="entry name" value="EGF_LAM_1"/>
    <property type="match status" value="1"/>
</dbReference>
<feature type="compositionally biased region" description="Polar residues" evidence="2">
    <location>
        <begin position="236"/>
        <end position="247"/>
    </location>
</feature>
<sequence>MTFFGPVPLVVSIFRKVTADDSWQLWRVFRDDCSDDEQCTQLGAMKLDGDRLLFNLLDAGLGPLQRRATSLRVRLSGHRQDGAALLRNISYFGLYSVTVSRRPSSLCGVYSYVVYESSRTCLPCHCDVRGVRDGNIECNEVGGQCTCKRYVTGRRCDRCLSGYDNIRQSDPGGCSDIQPATTAAVDQKTQGSSTPWLLYATPVYVVVVIVIIATIVVICLRKRRRQRDSDTETENQRQSTYEQTTPVVLSDAGPDYTLMTGPGSDKVQRRLAGDAHKTLAKVDSDYLEPSTGVVDNPDYQRPVPAVPVKNTPTYAALTERQSSPNTAEGEPDYVVVDE</sequence>
<evidence type="ECO:0000259" key="4">
    <source>
        <dbReference type="PROSITE" id="PS50027"/>
    </source>
</evidence>
<feature type="region of interest" description="Disordered" evidence="2">
    <location>
        <begin position="226"/>
        <end position="255"/>
    </location>
</feature>
<keyword evidence="3" id="KW-0812">Transmembrane</keyword>
<protein>
    <recommendedName>
        <fullName evidence="4">Laminin EGF-like domain-containing protein</fullName>
    </recommendedName>
</protein>
<feature type="disulfide bond" evidence="1">
    <location>
        <begin position="147"/>
        <end position="156"/>
    </location>
</feature>
<reference evidence="5" key="1">
    <citation type="journal article" date="2023" name="Mol. Biol. Evol.">
        <title>Third-Generation Sequencing Reveals the Adaptive Role of the Epigenome in Three Deep-Sea Polychaetes.</title>
        <authorList>
            <person name="Perez M."/>
            <person name="Aroh O."/>
            <person name="Sun Y."/>
            <person name="Lan Y."/>
            <person name="Juniper S.K."/>
            <person name="Young C.R."/>
            <person name="Angers B."/>
            <person name="Qian P.Y."/>
        </authorList>
    </citation>
    <scope>NUCLEOTIDE SEQUENCE</scope>
    <source>
        <strain evidence="5">R07B-5</strain>
    </source>
</reference>
<keyword evidence="3" id="KW-1133">Transmembrane helix</keyword>
<comment type="caution">
    <text evidence="1">Lacks conserved residue(s) required for the propagation of feature annotation.</text>
</comment>
<evidence type="ECO:0000313" key="6">
    <source>
        <dbReference type="Proteomes" id="UP001209878"/>
    </source>
</evidence>
<dbReference type="SUPFAM" id="SSF57196">
    <property type="entry name" value="EGF/Laminin"/>
    <property type="match status" value="1"/>
</dbReference>
<dbReference type="Pfam" id="PF00053">
    <property type="entry name" value="EGF_laminin"/>
    <property type="match status" value="1"/>
</dbReference>
<name>A0AAD9KJM3_RIDPI</name>
<feature type="domain" description="Laminin EGF-like" evidence="4">
    <location>
        <begin position="124"/>
        <end position="176"/>
    </location>
</feature>
<keyword evidence="1" id="KW-1015">Disulfide bond</keyword>
<organism evidence="5 6">
    <name type="scientific">Ridgeia piscesae</name>
    <name type="common">Tubeworm</name>
    <dbReference type="NCBI Taxonomy" id="27915"/>
    <lineage>
        <taxon>Eukaryota</taxon>
        <taxon>Metazoa</taxon>
        <taxon>Spiralia</taxon>
        <taxon>Lophotrochozoa</taxon>
        <taxon>Annelida</taxon>
        <taxon>Polychaeta</taxon>
        <taxon>Sedentaria</taxon>
        <taxon>Canalipalpata</taxon>
        <taxon>Sabellida</taxon>
        <taxon>Siboglinidae</taxon>
        <taxon>Ridgeia</taxon>
    </lineage>
</organism>
<dbReference type="PROSITE" id="PS50027">
    <property type="entry name" value="EGF_LAM_2"/>
    <property type="match status" value="1"/>
</dbReference>
<accession>A0AAD9KJM3</accession>
<gene>
    <name evidence="5" type="ORF">NP493_928g01039</name>
</gene>
<dbReference type="SMART" id="SM00180">
    <property type="entry name" value="EGF_Lam"/>
    <property type="match status" value="1"/>
</dbReference>
<proteinExistence type="predicted"/>
<keyword evidence="1" id="KW-0424">Laminin EGF-like domain</keyword>
<keyword evidence="3" id="KW-0472">Membrane</keyword>
<evidence type="ECO:0000256" key="3">
    <source>
        <dbReference type="SAM" id="Phobius"/>
    </source>
</evidence>
<dbReference type="AlphaFoldDB" id="A0AAD9KJM3"/>
<dbReference type="Gene3D" id="2.10.25.10">
    <property type="entry name" value="Laminin"/>
    <property type="match status" value="1"/>
</dbReference>
<feature type="compositionally biased region" description="Acidic residues" evidence="2">
    <location>
        <begin position="329"/>
        <end position="338"/>
    </location>
</feature>
<dbReference type="CDD" id="cd00055">
    <property type="entry name" value="EGF_Lam"/>
    <property type="match status" value="1"/>
</dbReference>
<feature type="region of interest" description="Disordered" evidence="2">
    <location>
        <begin position="318"/>
        <end position="338"/>
    </location>
</feature>
<dbReference type="FunFam" id="2.10.25.10:FF:000275">
    <property type="entry name" value="usherin"/>
    <property type="match status" value="1"/>
</dbReference>
<keyword evidence="6" id="KW-1185">Reference proteome</keyword>
<evidence type="ECO:0000256" key="1">
    <source>
        <dbReference type="PROSITE-ProRule" id="PRU00460"/>
    </source>
</evidence>
<evidence type="ECO:0000256" key="2">
    <source>
        <dbReference type="SAM" id="MobiDB-lite"/>
    </source>
</evidence>
<evidence type="ECO:0000313" key="5">
    <source>
        <dbReference type="EMBL" id="KAK2172803.1"/>
    </source>
</evidence>
<comment type="caution">
    <text evidence="5">The sequence shown here is derived from an EMBL/GenBank/DDBJ whole genome shotgun (WGS) entry which is preliminary data.</text>
</comment>
<feature type="transmembrane region" description="Helical" evidence="3">
    <location>
        <begin position="196"/>
        <end position="220"/>
    </location>
</feature>
<dbReference type="InterPro" id="IPR002049">
    <property type="entry name" value="LE_dom"/>
</dbReference>